<dbReference type="AlphaFoldDB" id="A0A3P7PK56"/>
<evidence type="ECO:0000313" key="2">
    <source>
        <dbReference type="EMBL" id="VDN43221.1"/>
    </source>
</evidence>
<name>A0A3P7PK56_DIBLA</name>
<feature type="region of interest" description="Disordered" evidence="1">
    <location>
        <begin position="1"/>
        <end position="66"/>
    </location>
</feature>
<feature type="compositionally biased region" description="Low complexity" evidence="1">
    <location>
        <begin position="1"/>
        <end position="10"/>
    </location>
</feature>
<keyword evidence="3" id="KW-1185">Reference proteome</keyword>
<feature type="non-terminal residue" evidence="2">
    <location>
        <position position="66"/>
    </location>
</feature>
<reference evidence="2 3" key="1">
    <citation type="submission" date="2018-11" db="EMBL/GenBank/DDBJ databases">
        <authorList>
            <consortium name="Pathogen Informatics"/>
        </authorList>
    </citation>
    <scope>NUCLEOTIDE SEQUENCE [LARGE SCALE GENOMIC DNA]</scope>
</reference>
<dbReference type="EMBL" id="UYRU01107127">
    <property type="protein sequence ID" value="VDN43221.1"/>
    <property type="molecule type" value="Genomic_DNA"/>
</dbReference>
<gene>
    <name evidence="2" type="ORF">DILT_LOCUS19034</name>
</gene>
<dbReference type="Proteomes" id="UP000281553">
    <property type="component" value="Unassembled WGS sequence"/>
</dbReference>
<evidence type="ECO:0000313" key="3">
    <source>
        <dbReference type="Proteomes" id="UP000281553"/>
    </source>
</evidence>
<proteinExistence type="predicted"/>
<organism evidence="2 3">
    <name type="scientific">Dibothriocephalus latus</name>
    <name type="common">Fish tapeworm</name>
    <name type="synonym">Diphyllobothrium latum</name>
    <dbReference type="NCBI Taxonomy" id="60516"/>
    <lineage>
        <taxon>Eukaryota</taxon>
        <taxon>Metazoa</taxon>
        <taxon>Spiralia</taxon>
        <taxon>Lophotrochozoa</taxon>
        <taxon>Platyhelminthes</taxon>
        <taxon>Cestoda</taxon>
        <taxon>Eucestoda</taxon>
        <taxon>Diphyllobothriidea</taxon>
        <taxon>Diphyllobothriidae</taxon>
        <taxon>Dibothriocephalus</taxon>
    </lineage>
</organism>
<protein>
    <submittedName>
        <fullName evidence="2">Uncharacterized protein</fullName>
    </submittedName>
</protein>
<evidence type="ECO:0000256" key="1">
    <source>
        <dbReference type="SAM" id="MobiDB-lite"/>
    </source>
</evidence>
<accession>A0A3P7PK56</accession>
<sequence>MTSLLLSVSPQPAPPPSASPMSALYHALPPPSMLGMTFTNSPHRSQLPLPAMDSLPSPGGEDTRLS</sequence>